<dbReference type="EMBL" id="CACRXK020005465">
    <property type="protein sequence ID" value="CAB4006280.1"/>
    <property type="molecule type" value="Genomic_DNA"/>
</dbReference>
<dbReference type="Proteomes" id="UP001152795">
    <property type="component" value="Unassembled WGS sequence"/>
</dbReference>
<keyword evidence="3" id="KW-1185">Reference proteome</keyword>
<protein>
    <recommendedName>
        <fullName evidence="1">SCAN domain-containing protein</fullName>
    </recommendedName>
</protein>
<gene>
    <name evidence="2" type="ORF">PACLA_8A072953</name>
</gene>
<evidence type="ECO:0000313" key="3">
    <source>
        <dbReference type="Proteomes" id="UP001152795"/>
    </source>
</evidence>
<comment type="caution">
    <text evidence="2">The sequence shown here is derived from an EMBL/GenBank/DDBJ whole genome shotgun (WGS) entry which is preliminary data.</text>
</comment>
<organism evidence="2 3">
    <name type="scientific">Paramuricea clavata</name>
    <name type="common">Red gorgonian</name>
    <name type="synonym">Violescent sea-whip</name>
    <dbReference type="NCBI Taxonomy" id="317549"/>
    <lineage>
        <taxon>Eukaryota</taxon>
        <taxon>Metazoa</taxon>
        <taxon>Cnidaria</taxon>
        <taxon>Anthozoa</taxon>
        <taxon>Octocorallia</taxon>
        <taxon>Malacalcyonacea</taxon>
        <taxon>Plexauridae</taxon>
        <taxon>Paramuricea</taxon>
    </lineage>
</organism>
<dbReference type="SUPFAM" id="SSF57889">
    <property type="entry name" value="Cysteine-rich domain"/>
    <property type="match status" value="1"/>
</dbReference>
<accession>A0A7D9ICI9</accession>
<reference evidence="2" key="1">
    <citation type="submission" date="2020-04" db="EMBL/GenBank/DDBJ databases">
        <authorList>
            <person name="Alioto T."/>
            <person name="Alioto T."/>
            <person name="Gomez Garrido J."/>
        </authorList>
    </citation>
    <scope>NUCLEOTIDE SEQUENCE</scope>
    <source>
        <strain evidence="2">A484AB</strain>
    </source>
</reference>
<sequence length="49" mass="5377">MAEAIEVTCAVCDKEVGTGHKCKLCSEFVHLICGERDEDEEKEGYGQSV</sequence>
<dbReference type="InterPro" id="IPR057560">
    <property type="entry name" value="Znf_SCAND3"/>
</dbReference>
<dbReference type="AlphaFoldDB" id="A0A7D9ICI9"/>
<evidence type="ECO:0000313" key="2">
    <source>
        <dbReference type="EMBL" id="CAB4006280.1"/>
    </source>
</evidence>
<dbReference type="Pfam" id="PF23663">
    <property type="entry name" value="Znf_SCAND3"/>
    <property type="match status" value="1"/>
</dbReference>
<proteinExistence type="predicted"/>
<evidence type="ECO:0000259" key="1">
    <source>
        <dbReference type="Pfam" id="PF23663"/>
    </source>
</evidence>
<name>A0A7D9ICI9_PARCT</name>
<dbReference type="OrthoDB" id="7394051at2759"/>
<feature type="domain" description="SCAN" evidence="1">
    <location>
        <begin position="19"/>
        <end position="49"/>
    </location>
</feature>
<dbReference type="InterPro" id="IPR046349">
    <property type="entry name" value="C1-like_sf"/>
</dbReference>